<gene>
    <name evidence="2" type="ORF">DYB32_009631</name>
</gene>
<feature type="non-terminal residue" evidence="2">
    <location>
        <position position="277"/>
    </location>
</feature>
<accession>A0A3R6Y185</accession>
<keyword evidence="1" id="KW-0732">Signal</keyword>
<sequence>MCLTSIVFHMTFLVNALPAKHPLLASSLFGDVQMAAHLRSKVTLLSTTMQPTGIPPHVGLHLLLETNLEAIRALPNEVREGVAKLLEDKGVTAGNITQSLLEELLKKAVNDVLVTTQPLNTVTIPAVSDDLHVHPVHFWGGRWHLLPEDFELPSDDVATGWHLWCRVFHFMRNPVVHRSATEGNKLRKKSQGKAKKTAPLKKFFRCLKEDISADKVQQDLGDALKRVVDYNKYHFQTFYQLIEQATDLVDRSILNEVDNNYKAKLRSIIKSRGYNSF</sequence>
<name>A0A3R6Y185_9STRA</name>
<protein>
    <submittedName>
        <fullName evidence="2">Uncharacterized protein</fullName>
    </submittedName>
</protein>
<evidence type="ECO:0000313" key="3">
    <source>
        <dbReference type="Proteomes" id="UP000285060"/>
    </source>
</evidence>
<keyword evidence="3" id="KW-1185">Reference proteome</keyword>
<proteinExistence type="predicted"/>
<dbReference type="EMBL" id="QUSY01002198">
    <property type="protein sequence ID" value="RHY22055.1"/>
    <property type="molecule type" value="Genomic_DNA"/>
</dbReference>
<dbReference type="VEuPathDB" id="FungiDB:H310_08390"/>
<evidence type="ECO:0000313" key="2">
    <source>
        <dbReference type="EMBL" id="RHY22055.1"/>
    </source>
</evidence>
<dbReference type="Proteomes" id="UP000285060">
    <property type="component" value="Unassembled WGS sequence"/>
</dbReference>
<feature type="signal peptide" evidence="1">
    <location>
        <begin position="1"/>
        <end position="16"/>
    </location>
</feature>
<feature type="chain" id="PRO_5018600244" evidence="1">
    <location>
        <begin position="17"/>
        <end position="277"/>
    </location>
</feature>
<dbReference type="VEuPathDB" id="FungiDB:H310_13338"/>
<organism evidence="2 3">
    <name type="scientific">Aphanomyces invadans</name>
    <dbReference type="NCBI Taxonomy" id="157072"/>
    <lineage>
        <taxon>Eukaryota</taxon>
        <taxon>Sar</taxon>
        <taxon>Stramenopiles</taxon>
        <taxon>Oomycota</taxon>
        <taxon>Saprolegniomycetes</taxon>
        <taxon>Saprolegniales</taxon>
        <taxon>Verrucalvaceae</taxon>
        <taxon>Aphanomyces</taxon>
    </lineage>
</organism>
<reference evidence="2 3" key="1">
    <citation type="submission" date="2018-08" db="EMBL/GenBank/DDBJ databases">
        <title>Aphanomyces genome sequencing and annotation.</title>
        <authorList>
            <person name="Minardi D."/>
            <person name="Oidtmann B."/>
            <person name="Van Der Giezen M."/>
            <person name="Studholme D.J."/>
        </authorList>
    </citation>
    <scope>NUCLEOTIDE SEQUENCE [LARGE SCALE GENOMIC DNA]</scope>
    <source>
        <strain evidence="2 3">NJM0002</strain>
    </source>
</reference>
<dbReference type="AlphaFoldDB" id="A0A3R6Y185"/>
<comment type="caution">
    <text evidence="2">The sequence shown here is derived from an EMBL/GenBank/DDBJ whole genome shotgun (WGS) entry which is preliminary data.</text>
</comment>
<evidence type="ECO:0000256" key="1">
    <source>
        <dbReference type="SAM" id="SignalP"/>
    </source>
</evidence>